<proteinExistence type="predicted"/>
<keyword evidence="3" id="KW-1185">Reference proteome</keyword>
<gene>
    <name evidence="2" type="ORF">ACFPYI_01055</name>
</gene>
<dbReference type="AlphaFoldDB" id="A0ABD5RHS8"/>
<name>A0ABD5RHS8_9EURY</name>
<dbReference type="Proteomes" id="UP001596099">
    <property type="component" value="Unassembled WGS sequence"/>
</dbReference>
<evidence type="ECO:0008006" key="4">
    <source>
        <dbReference type="Google" id="ProtNLM"/>
    </source>
</evidence>
<evidence type="ECO:0000313" key="3">
    <source>
        <dbReference type="Proteomes" id="UP001596099"/>
    </source>
</evidence>
<accession>A0ABD5RHS8</accession>
<sequence>MRDIEIDDRAGSVEQVTAETVLREWARREIEDEDVDADVESCSTDELFELLGDPQRLAESFLREEDLDWYRLRFTEQELRNLMVVKGPEDEGWRAVADENDIESVAERLAAVDDVESLHENVPKDVLDVREMSEEFRSGEEAGVFIAVQESVDEPAYLADGNHRAVAIVHHALTGGEYEGQSAYVGIPPGEDAASLEPHRDEAHPELEQ</sequence>
<dbReference type="RefSeq" id="WP_247418295.1">
    <property type="nucleotide sequence ID" value="NZ_JALLGW010000001.1"/>
</dbReference>
<evidence type="ECO:0000256" key="1">
    <source>
        <dbReference type="SAM" id="MobiDB-lite"/>
    </source>
</evidence>
<organism evidence="2 3">
    <name type="scientific">Halomarina salina</name>
    <dbReference type="NCBI Taxonomy" id="1872699"/>
    <lineage>
        <taxon>Archaea</taxon>
        <taxon>Methanobacteriati</taxon>
        <taxon>Methanobacteriota</taxon>
        <taxon>Stenosarchaea group</taxon>
        <taxon>Halobacteria</taxon>
        <taxon>Halobacteriales</taxon>
        <taxon>Natronomonadaceae</taxon>
        <taxon>Halomarina</taxon>
    </lineage>
</organism>
<evidence type="ECO:0000313" key="2">
    <source>
        <dbReference type="EMBL" id="MFC5969908.1"/>
    </source>
</evidence>
<comment type="caution">
    <text evidence="2">The sequence shown here is derived from an EMBL/GenBank/DDBJ whole genome shotgun (WGS) entry which is preliminary data.</text>
</comment>
<protein>
    <recommendedName>
        <fullName evidence="4">ParB/Sulfiredoxin domain-containing protein</fullName>
    </recommendedName>
</protein>
<feature type="region of interest" description="Disordered" evidence="1">
    <location>
        <begin position="184"/>
        <end position="209"/>
    </location>
</feature>
<dbReference type="EMBL" id="JBHSQH010000001">
    <property type="protein sequence ID" value="MFC5969908.1"/>
    <property type="molecule type" value="Genomic_DNA"/>
</dbReference>
<feature type="compositionally biased region" description="Basic and acidic residues" evidence="1">
    <location>
        <begin position="197"/>
        <end position="209"/>
    </location>
</feature>
<reference evidence="2 3" key="1">
    <citation type="journal article" date="2019" name="Int. J. Syst. Evol. Microbiol.">
        <title>The Global Catalogue of Microorganisms (GCM) 10K type strain sequencing project: providing services to taxonomists for standard genome sequencing and annotation.</title>
        <authorList>
            <consortium name="The Broad Institute Genomics Platform"/>
            <consortium name="The Broad Institute Genome Sequencing Center for Infectious Disease"/>
            <person name="Wu L."/>
            <person name="Ma J."/>
        </authorList>
    </citation>
    <scope>NUCLEOTIDE SEQUENCE [LARGE SCALE GENOMIC DNA]</scope>
    <source>
        <strain evidence="2 3">CGMCC 1.12543</strain>
    </source>
</reference>